<dbReference type="SUPFAM" id="SSF102588">
    <property type="entry name" value="LmbE-like"/>
    <property type="match status" value="1"/>
</dbReference>
<dbReference type="AlphaFoldDB" id="B7WQW9"/>
<dbReference type="Gene3D" id="3.40.50.10320">
    <property type="entry name" value="LmbE-like"/>
    <property type="match status" value="1"/>
</dbReference>
<protein>
    <submittedName>
        <fullName evidence="1">LmbE family protein</fullName>
    </submittedName>
</protein>
<dbReference type="Pfam" id="PF02585">
    <property type="entry name" value="PIG-L"/>
    <property type="match status" value="1"/>
</dbReference>
<evidence type="ECO:0000313" key="1">
    <source>
        <dbReference type="EMBL" id="EED67114.1"/>
    </source>
</evidence>
<gene>
    <name evidence="1" type="ORF">CtesDRAFT_PD2060</name>
</gene>
<organism evidence="1 2">
    <name type="scientific">Comamonas testosteroni (strain DSM 14576 / KF-1)</name>
    <name type="common">Pseudomonas testosteroni</name>
    <dbReference type="NCBI Taxonomy" id="399795"/>
    <lineage>
        <taxon>Bacteria</taxon>
        <taxon>Pseudomonadati</taxon>
        <taxon>Pseudomonadota</taxon>
        <taxon>Betaproteobacteria</taxon>
        <taxon>Burkholderiales</taxon>
        <taxon>Comamonadaceae</taxon>
        <taxon>Comamonas</taxon>
    </lineage>
</organism>
<reference evidence="1 2" key="1">
    <citation type="journal article" date="2004" name="Appl. Environ. Microbiol.">
        <title>Mineralization of individual congeners of linear alkylbenzenesulfonate by defined pairs of heterotrophic bacteria.</title>
        <authorList>
            <person name="Schleheck D."/>
            <person name="Knepper T.P."/>
            <person name="Fischer K."/>
            <person name="Cook A.M."/>
        </authorList>
    </citation>
    <scope>NUCLEOTIDE SEQUENCE [LARGE SCALE GENOMIC DNA]</scope>
    <source>
        <strain evidence="2">DSM 14576 / KF-1</strain>
    </source>
</reference>
<dbReference type="InterPro" id="IPR024078">
    <property type="entry name" value="LmbE-like_dom_sf"/>
</dbReference>
<dbReference type="InterPro" id="IPR003737">
    <property type="entry name" value="GlcNAc_PI_deacetylase-related"/>
</dbReference>
<dbReference type="RefSeq" id="WP_003054495.1">
    <property type="nucleotide sequence ID" value="NZ_AAUJ02000001.1"/>
</dbReference>
<dbReference type="EMBL" id="AAUJ02000001">
    <property type="protein sequence ID" value="EED67114.1"/>
    <property type="molecule type" value="Genomic_DNA"/>
</dbReference>
<evidence type="ECO:0000313" key="2">
    <source>
        <dbReference type="Proteomes" id="UP000003039"/>
    </source>
</evidence>
<dbReference type="PANTHER" id="PTHR12993">
    <property type="entry name" value="N-ACETYLGLUCOSAMINYL-PHOSPHATIDYLINOSITOL DE-N-ACETYLASE-RELATED"/>
    <property type="match status" value="1"/>
</dbReference>
<proteinExistence type="predicted"/>
<accession>B7WQW9</accession>
<sequence length="209" mass="22596">MDQCDVLVVVAHPDDETIWCGATIAALAAAGQRVEVVSATNGGNPVRRDEFARACLALGARPTMFDLADNKRAELSLDDGTLADWLHVLRPSLVLSHGADGELHRHRHHTQCAALVARWTRTHDVPFLAFAPFDQPREAHDGTLRQRFVSRWGHAKQAALAVYVSQATVIASLAAVCGPSEAFSGTAQAMVRLLALAPDLALLDEKNHE</sequence>
<name>B7WQW9_COMTK</name>
<dbReference type="PANTHER" id="PTHR12993:SF11">
    <property type="entry name" value="N-ACETYLGLUCOSAMINYL-PHOSPHATIDYLINOSITOL DE-N-ACETYLASE"/>
    <property type="match status" value="1"/>
</dbReference>
<dbReference type="Proteomes" id="UP000003039">
    <property type="component" value="Unassembled WGS sequence"/>
</dbReference>
<comment type="caution">
    <text evidence="1">The sequence shown here is derived from an EMBL/GenBank/DDBJ whole genome shotgun (WGS) entry which is preliminary data.</text>
</comment>
<dbReference type="GO" id="GO:0016811">
    <property type="term" value="F:hydrolase activity, acting on carbon-nitrogen (but not peptide) bonds, in linear amides"/>
    <property type="evidence" value="ECO:0007669"/>
    <property type="project" value="TreeGrafter"/>
</dbReference>